<dbReference type="EMBL" id="JAESVB010000005">
    <property type="protein sequence ID" value="MCB8876230.1"/>
    <property type="molecule type" value="Genomic_DNA"/>
</dbReference>
<comment type="caution">
    <text evidence="1">The sequence shown here is derived from an EMBL/GenBank/DDBJ whole genome shotgun (WGS) entry which is preliminary data.</text>
</comment>
<organism evidence="1 2">
    <name type="scientific">Acidisoma silvae</name>
    <dbReference type="NCBI Taxonomy" id="2802396"/>
    <lineage>
        <taxon>Bacteria</taxon>
        <taxon>Pseudomonadati</taxon>
        <taxon>Pseudomonadota</taxon>
        <taxon>Alphaproteobacteria</taxon>
        <taxon>Acetobacterales</taxon>
        <taxon>Acidocellaceae</taxon>
        <taxon>Acidisoma</taxon>
    </lineage>
</organism>
<reference evidence="1" key="2">
    <citation type="submission" date="2021-01" db="EMBL/GenBank/DDBJ databases">
        <authorList>
            <person name="Mieszkin S."/>
            <person name="Pouder E."/>
            <person name="Alain K."/>
        </authorList>
    </citation>
    <scope>NUCLEOTIDE SEQUENCE</scope>
    <source>
        <strain evidence="1">HW T2.11</strain>
    </source>
</reference>
<proteinExistence type="predicted"/>
<gene>
    <name evidence="1" type="ORF">ASILVAE211_13645</name>
</gene>
<evidence type="ECO:0000313" key="1">
    <source>
        <dbReference type="EMBL" id="MCB8876230.1"/>
    </source>
</evidence>
<accession>A0A963YTP4</accession>
<sequence length="236" mass="25832">MSDGSGDNYEADDMDQWANTIGDDEELATLWAALLAAIAEAGPKELETSLATHFATLGARSRRTTEGLILAVIAATAAEGPAWDDWRVVLHRHFARDERMDLSVAAAILTEWRKEETPPDWYSLPDRVTERVFRSYVQDMRSLLDLLDKPDEAAAAAAGLVTLASELFDVAIAMEPEAVEELQHSLEAAELIQSVQQKLSETSEEQPAAIAQNLAKAQALIEVTLRQLEIGPSVVH</sequence>
<reference evidence="1" key="1">
    <citation type="journal article" date="2021" name="Microorganisms">
        <title>Acidisoma silvae sp. nov. and Acidisomacellulosilytica sp. nov., Two Acidophilic Bacteria Isolated from Decaying Wood, Hydrolyzing Cellulose and Producing Poly-3-hydroxybutyrate.</title>
        <authorList>
            <person name="Mieszkin S."/>
            <person name="Pouder E."/>
            <person name="Uroz S."/>
            <person name="Simon-Colin C."/>
            <person name="Alain K."/>
        </authorList>
    </citation>
    <scope>NUCLEOTIDE SEQUENCE</scope>
    <source>
        <strain evidence="1">HW T2.11</strain>
    </source>
</reference>
<dbReference type="RefSeq" id="WP_227321884.1">
    <property type="nucleotide sequence ID" value="NZ_JAESVB010000005.1"/>
</dbReference>
<dbReference type="Proteomes" id="UP000708298">
    <property type="component" value="Unassembled WGS sequence"/>
</dbReference>
<keyword evidence="2" id="KW-1185">Reference proteome</keyword>
<dbReference type="AlphaFoldDB" id="A0A963YTP4"/>
<protein>
    <submittedName>
        <fullName evidence="1">Uncharacterized protein</fullName>
    </submittedName>
</protein>
<evidence type="ECO:0000313" key="2">
    <source>
        <dbReference type="Proteomes" id="UP000708298"/>
    </source>
</evidence>
<name>A0A963YTP4_9PROT</name>